<dbReference type="InterPro" id="IPR016032">
    <property type="entry name" value="Sig_transdc_resp-reg_C-effctor"/>
</dbReference>
<sequence>MSIEILLVDDHPVVRTGLRAVLEAYDDLAVTGEASSGEEAVKLSEQLQPAVVLCDLRLGEGMNGIATTKALRALRPAPGVIMLTTFDRDAEIAGAVEAGASGYLLKDVDPATIVEAIRTVSRGGMFMPPELTNRLMAGMRGSSERLTDRELEVMQLLATGASNRDMAKALFVSEATIKSHLVHIFTKLHVESRSRAVHVAREKGLID</sequence>
<dbReference type="EMBL" id="FUHU01000020">
    <property type="protein sequence ID" value="SJM54255.1"/>
    <property type="molecule type" value="Genomic_DNA"/>
</dbReference>
<dbReference type="GeneID" id="303172407"/>
<name>A0A1R4FE81_9MICO</name>
<evidence type="ECO:0000256" key="1">
    <source>
        <dbReference type="ARBA" id="ARBA00022553"/>
    </source>
</evidence>
<evidence type="ECO:0000259" key="5">
    <source>
        <dbReference type="PROSITE" id="PS50110"/>
    </source>
</evidence>
<dbReference type="PROSITE" id="PS50043">
    <property type="entry name" value="HTH_LUXR_2"/>
    <property type="match status" value="1"/>
</dbReference>
<dbReference type="PANTHER" id="PTHR43214">
    <property type="entry name" value="TWO-COMPONENT RESPONSE REGULATOR"/>
    <property type="match status" value="1"/>
</dbReference>
<gene>
    <name evidence="6" type="ORF">CZ674_04200</name>
</gene>
<dbReference type="GO" id="GO:0000160">
    <property type="term" value="P:phosphorelay signal transduction system"/>
    <property type="evidence" value="ECO:0007669"/>
    <property type="project" value="InterPro"/>
</dbReference>
<dbReference type="PANTHER" id="PTHR43214:SF43">
    <property type="entry name" value="TWO-COMPONENT RESPONSE REGULATOR"/>
    <property type="match status" value="1"/>
</dbReference>
<dbReference type="SUPFAM" id="SSF52172">
    <property type="entry name" value="CheY-like"/>
    <property type="match status" value="1"/>
</dbReference>
<evidence type="ECO:0000256" key="2">
    <source>
        <dbReference type="ARBA" id="ARBA00023125"/>
    </source>
</evidence>
<evidence type="ECO:0000313" key="6">
    <source>
        <dbReference type="EMBL" id="SJM54255.1"/>
    </source>
</evidence>
<accession>A0A1R4FE81</accession>
<keyword evidence="2" id="KW-0238">DNA-binding</keyword>
<feature type="modified residue" description="4-aspartylphosphate" evidence="3">
    <location>
        <position position="55"/>
    </location>
</feature>
<dbReference type="AlphaFoldDB" id="A0A1R4FE81"/>
<dbReference type="PROSITE" id="PS50110">
    <property type="entry name" value="RESPONSE_REGULATORY"/>
    <property type="match status" value="1"/>
</dbReference>
<dbReference type="GO" id="GO:0006355">
    <property type="term" value="P:regulation of DNA-templated transcription"/>
    <property type="evidence" value="ECO:0007669"/>
    <property type="project" value="InterPro"/>
</dbReference>
<organism evidence="6 7">
    <name type="scientific">Agrococcus casei LMG 22410</name>
    <dbReference type="NCBI Taxonomy" id="1255656"/>
    <lineage>
        <taxon>Bacteria</taxon>
        <taxon>Bacillati</taxon>
        <taxon>Actinomycetota</taxon>
        <taxon>Actinomycetes</taxon>
        <taxon>Micrococcales</taxon>
        <taxon>Microbacteriaceae</taxon>
        <taxon>Agrococcus</taxon>
    </lineage>
</organism>
<dbReference type="Proteomes" id="UP000195787">
    <property type="component" value="Unassembled WGS sequence"/>
</dbReference>
<protein>
    <submittedName>
        <fullName evidence="6">Two-component system, regulatory protein</fullName>
    </submittedName>
</protein>
<keyword evidence="7" id="KW-1185">Reference proteome</keyword>
<dbReference type="CDD" id="cd17535">
    <property type="entry name" value="REC_NarL-like"/>
    <property type="match status" value="1"/>
</dbReference>
<dbReference type="InterPro" id="IPR011006">
    <property type="entry name" value="CheY-like_superfamily"/>
</dbReference>
<reference evidence="6 7" key="1">
    <citation type="submission" date="2017-02" db="EMBL/GenBank/DDBJ databases">
        <authorList>
            <person name="Peterson S.W."/>
        </authorList>
    </citation>
    <scope>NUCLEOTIDE SEQUENCE [LARGE SCALE GENOMIC DNA]</scope>
    <source>
        <strain evidence="6 7">LMG 22410</strain>
    </source>
</reference>
<keyword evidence="1 3" id="KW-0597">Phosphoprotein</keyword>
<dbReference type="PRINTS" id="PR00038">
    <property type="entry name" value="HTHLUXR"/>
</dbReference>
<dbReference type="OrthoDB" id="9808843at2"/>
<evidence type="ECO:0000259" key="4">
    <source>
        <dbReference type="PROSITE" id="PS50043"/>
    </source>
</evidence>
<proteinExistence type="predicted"/>
<feature type="domain" description="HTH luxR-type" evidence="4">
    <location>
        <begin position="139"/>
        <end position="204"/>
    </location>
</feature>
<dbReference type="CDD" id="cd06170">
    <property type="entry name" value="LuxR_C_like"/>
    <property type="match status" value="1"/>
</dbReference>
<dbReference type="InterPro" id="IPR000792">
    <property type="entry name" value="Tscrpt_reg_LuxR_C"/>
</dbReference>
<dbReference type="InterPro" id="IPR039420">
    <property type="entry name" value="WalR-like"/>
</dbReference>
<dbReference type="InterPro" id="IPR058245">
    <property type="entry name" value="NreC/VraR/RcsB-like_REC"/>
</dbReference>
<dbReference type="InterPro" id="IPR001789">
    <property type="entry name" value="Sig_transdc_resp-reg_receiver"/>
</dbReference>
<dbReference type="SUPFAM" id="SSF46894">
    <property type="entry name" value="C-terminal effector domain of the bipartite response regulators"/>
    <property type="match status" value="1"/>
</dbReference>
<dbReference type="Pfam" id="PF00196">
    <property type="entry name" value="GerE"/>
    <property type="match status" value="1"/>
</dbReference>
<feature type="domain" description="Response regulatory" evidence="5">
    <location>
        <begin position="4"/>
        <end position="121"/>
    </location>
</feature>
<dbReference type="RefSeq" id="WP_086991276.1">
    <property type="nucleotide sequence ID" value="NZ_FUHU01000020.1"/>
</dbReference>
<evidence type="ECO:0000256" key="3">
    <source>
        <dbReference type="PROSITE-ProRule" id="PRU00169"/>
    </source>
</evidence>
<evidence type="ECO:0000313" key="7">
    <source>
        <dbReference type="Proteomes" id="UP000195787"/>
    </source>
</evidence>
<dbReference type="SMART" id="SM00448">
    <property type="entry name" value="REC"/>
    <property type="match status" value="1"/>
</dbReference>
<dbReference type="Gene3D" id="3.40.50.2300">
    <property type="match status" value="1"/>
</dbReference>
<dbReference type="GO" id="GO:0003677">
    <property type="term" value="F:DNA binding"/>
    <property type="evidence" value="ECO:0007669"/>
    <property type="project" value="UniProtKB-KW"/>
</dbReference>
<dbReference type="Pfam" id="PF00072">
    <property type="entry name" value="Response_reg"/>
    <property type="match status" value="1"/>
</dbReference>
<dbReference type="SMART" id="SM00421">
    <property type="entry name" value="HTH_LUXR"/>
    <property type="match status" value="1"/>
</dbReference>